<keyword evidence="2 5" id="KW-0812">Transmembrane</keyword>
<gene>
    <name evidence="7" type="ORF">CBNPKNJC_00004</name>
</gene>
<evidence type="ECO:0000259" key="6">
    <source>
        <dbReference type="Pfam" id="PF00999"/>
    </source>
</evidence>
<feature type="transmembrane region" description="Helical" evidence="5">
    <location>
        <begin position="287"/>
        <end position="320"/>
    </location>
</feature>
<feature type="transmembrane region" description="Helical" evidence="5">
    <location>
        <begin position="6"/>
        <end position="24"/>
    </location>
</feature>
<name>A0A7G9YU06_9EURY</name>
<feature type="transmembrane region" description="Helical" evidence="5">
    <location>
        <begin position="161"/>
        <end position="184"/>
    </location>
</feature>
<feature type="transmembrane region" description="Helical" evidence="5">
    <location>
        <begin position="129"/>
        <end position="149"/>
    </location>
</feature>
<feature type="transmembrane region" description="Helical" evidence="5">
    <location>
        <begin position="56"/>
        <end position="76"/>
    </location>
</feature>
<evidence type="ECO:0000256" key="1">
    <source>
        <dbReference type="ARBA" id="ARBA00004141"/>
    </source>
</evidence>
<dbReference type="Gene3D" id="1.20.1530.20">
    <property type="match status" value="1"/>
</dbReference>
<dbReference type="InterPro" id="IPR006153">
    <property type="entry name" value="Cation/H_exchanger_TM"/>
</dbReference>
<reference evidence="7" key="1">
    <citation type="submission" date="2020-06" db="EMBL/GenBank/DDBJ databases">
        <title>Unique genomic features of the anaerobic methanotrophic archaea.</title>
        <authorList>
            <person name="Chadwick G.L."/>
            <person name="Skennerton C.T."/>
            <person name="Laso-Perez R."/>
            <person name="Leu A.O."/>
            <person name="Speth D.R."/>
            <person name="Yu H."/>
            <person name="Morgan-Lang C."/>
            <person name="Hatzenpichler R."/>
            <person name="Goudeau D."/>
            <person name="Malmstrom R."/>
            <person name="Brazelton W.J."/>
            <person name="Woyke T."/>
            <person name="Hallam S.J."/>
            <person name="Tyson G.W."/>
            <person name="Wegener G."/>
            <person name="Boetius A."/>
            <person name="Orphan V."/>
        </authorList>
    </citation>
    <scope>NUCLEOTIDE SEQUENCE</scope>
</reference>
<feature type="transmembrane region" description="Helical" evidence="5">
    <location>
        <begin position="341"/>
        <end position="361"/>
    </location>
</feature>
<dbReference type="InterPro" id="IPR038770">
    <property type="entry name" value="Na+/solute_symporter_sf"/>
</dbReference>
<proteinExistence type="predicted"/>
<feature type="domain" description="Cation/H+ exchanger transmembrane" evidence="6">
    <location>
        <begin position="15"/>
        <end position="389"/>
    </location>
</feature>
<dbReference type="GO" id="GO:0015297">
    <property type="term" value="F:antiporter activity"/>
    <property type="evidence" value="ECO:0007669"/>
    <property type="project" value="InterPro"/>
</dbReference>
<evidence type="ECO:0000313" key="7">
    <source>
        <dbReference type="EMBL" id="QNO51490.1"/>
    </source>
</evidence>
<organism evidence="7">
    <name type="scientific">Candidatus Methanophagaceae archaeon ANME-1 ERB6</name>
    <dbReference type="NCBI Taxonomy" id="2759912"/>
    <lineage>
        <taxon>Archaea</taxon>
        <taxon>Methanobacteriati</taxon>
        <taxon>Methanobacteriota</taxon>
        <taxon>Stenosarchaea group</taxon>
        <taxon>Methanomicrobia</taxon>
        <taxon>Candidatus Methanophagales</taxon>
        <taxon>Candidatus Methanophagaceae</taxon>
    </lineage>
</organism>
<feature type="transmembrane region" description="Helical" evidence="5">
    <location>
        <begin position="367"/>
        <end position="387"/>
    </location>
</feature>
<evidence type="ECO:0000256" key="4">
    <source>
        <dbReference type="ARBA" id="ARBA00023136"/>
    </source>
</evidence>
<dbReference type="PANTHER" id="PTHR43021:SF2">
    <property type="entry name" value="CATION_H+ EXCHANGER DOMAIN-CONTAINING PROTEIN"/>
    <property type="match status" value="1"/>
</dbReference>
<evidence type="ECO:0000256" key="5">
    <source>
        <dbReference type="SAM" id="Phobius"/>
    </source>
</evidence>
<sequence length="403" mass="43118">MEMDLILAIGLMVVIGFFGGCVARKLKFPRITGYIIIGVLLSPSVLNIIPKGTVENLDIITDIALGIIAYLIGGSLHIESLRKLEKSIAWITPFQSLGAWFIVTLSIAFLCPFILTIPEATFYQTYFPIAFVIGAVSCATAPAATMAIIHEYKAKGPLTTTLLAVVALDDAIAIGAFSIALGISEPLVSGIGSVSLIQMLGIPFLQIAESIAIGIIFAFALVYVSRLIRIRELLLVIIFGMIMLCIGVTNHLGISAILANMVIGFIVVNKAKRKEMFLVVEEIEDVIFAMFFVLAGLHFDLSVMKSAFLLALLIVLTRCFGKYMGTRAGATISHAPDTVKNYLGLALLPKAGVTVGLVLLAERSFPTFGALLVNAVIASVIINELIAPPLAKYAIFKAKEAGT</sequence>
<dbReference type="Pfam" id="PF00999">
    <property type="entry name" value="Na_H_Exchanger"/>
    <property type="match status" value="1"/>
</dbReference>
<dbReference type="PANTHER" id="PTHR43021">
    <property type="entry name" value="NA(+)/H(+) ANTIPORTER-RELATED"/>
    <property type="match status" value="1"/>
</dbReference>
<dbReference type="EMBL" id="MT631471">
    <property type="protein sequence ID" value="QNO51490.1"/>
    <property type="molecule type" value="Genomic_DNA"/>
</dbReference>
<accession>A0A7G9YU06</accession>
<keyword evidence="3 5" id="KW-1133">Transmembrane helix</keyword>
<feature type="transmembrane region" description="Helical" evidence="5">
    <location>
        <begin position="31"/>
        <end position="50"/>
    </location>
</feature>
<dbReference type="GO" id="GO:1902600">
    <property type="term" value="P:proton transmembrane transport"/>
    <property type="evidence" value="ECO:0007669"/>
    <property type="project" value="InterPro"/>
</dbReference>
<evidence type="ECO:0000256" key="3">
    <source>
        <dbReference type="ARBA" id="ARBA00022989"/>
    </source>
</evidence>
<keyword evidence="4 5" id="KW-0472">Membrane</keyword>
<comment type="subcellular location">
    <subcellularLocation>
        <location evidence="1">Membrane</location>
        <topology evidence="1">Multi-pass membrane protein</topology>
    </subcellularLocation>
</comment>
<dbReference type="GO" id="GO:0016020">
    <property type="term" value="C:membrane"/>
    <property type="evidence" value="ECO:0007669"/>
    <property type="project" value="UniProtKB-SubCell"/>
</dbReference>
<evidence type="ECO:0000256" key="2">
    <source>
        <dbReference type="ARBA" id="ARBA00022692"/>
    </source>
</evidence>
<feature type="transmembrane region" description="Helical" evidence="5">
    <location>
        <begin position="97"/>
        <end position="117"/>
    </location>
</feature>
<feature type="transmembrane region" description="Helical" evidence="5">
    <location>
        <begin position="234"/>
        <end position="267"/>
    </location>
</feature>
<protein>
    <recommendedName>
        <fullName evidence="6">Cation/H+ exchanger transmembrane domain-containing protein</fullName>
    </recommendedName>
</protein>
<dbReference type="AlphaFoldDB" id="A0A7G9YU06"/>
<feature type="transmembrane region" description="Helical" evidence="5">
    <location>
        <begin position="196"/>
        <end position="222"/>
    </location>
</feature>